<dbReference type="SUPFAM" id="SSF46785">
    <property type="entry name" value="Winged helix' DNA-binding domain"/>
    <property type="match status" value="1"/>
</dbReference>
<dbReference type="AlphaFoldDB" id="A0A3M0CWA3"/>
<dbReference type="EMBL" id="REFS01000008">
    <property type="protein sequence ID" value="RMB11619.1"/>
    <property type="molecule type" value="Genomic_DNA"/>
</dbReference>
<dbReference type="InterPro" id="IPR036390">
    <property type="entry name" value="WH_DNA-bd_sf"/>
</dbReference>
<organism evidence="1 2">
    <name type="scientific">Haloplanus aerogenes</name>
    <dbReference type="NCBI Taxonomy" id="660522"/>
    <lineage>
        <taxon>Archaea</taxon>
        <taxon>Methanobacteriati</taxon>
        <taxon>Methanobacteriota</taxon>
        <taxon>Stenosarchaea group</taxon>
        <taxon>Halobacteria</taxon>
        <taxon>Halobacteriales</taxon>
        <taxon>Haloferacaceae</taxon>
        <taxon>Haloplanus</taxon>
    </lineage>
</organism>
<sequence length="147" mass="17186">MNYFATLSRIHRYGRSLGDDDDTTPRELVHFITQQTRFSLLNDILAHPQQLPSMYELEELNPSVSDATVYKHIQKLINAGIVKEVALDDDQRRQDYPWKFYGLTDEGRKFLKTHNLLAAEETLQQIYDTISDKPEKMVKYENAPRPD</sequence>
<accession>A0A3M0CWA3</accession>
<gene>
    <name evidence="1" type="ORF">ATH50_3311</name>
</gene>
<evidence type="ECO:0000313" key="1">
    <source>
        <dbReference type="EMBL" id="RMB11619.1"/>
    </source>
</evidence>
<name>A0A3M0CWA3_9EURY</name>
<reference evidence="1 2" key="1">
    <citation type="journal article" date="2015" name="Stand. Genomic Sci.">
        <title>Genomic Encyclopedia of Bacterial and Archaeal Type Strains, Phase III: the genomes of soil and plant-associated and newly described type strains.</title>
        <authorList>
            <person name="Whitman W.B."/>
            <person name="Woyke T."/>
            <person name="Klenk H.P."/>
            <person name="Zhou Y."/>
            <person name="Lilburn T.G."/>
            <person name="Beck B.J."/>
            <person name="De Vos P."/>
            <person name="Vandamme P."/>
            <person name="Eisen J.A."/>
            <person name="Garrity G."/>
            <person name="Hugenholtz P."/>
            <person name="Kyrpides N.C."/>
        </authorList>
    </citation>
    <scope>NUCLEOTIDE SEQUENCE [LARGE SCALE GENOMIC DNA]</scope>
    <source>
        <strain evidence="1 2">CGMCC 1.10124</strain>
    </source>
</reference>
<evidence type="ECO:0000313" key="2">
    <source>
        <dbReference type="Proteomes" id="UP000277326"/>
    </source>
</evidence>
<dbReference type="Gene3D" id="1.10.10.10">
    <property type="entry name" value="Winged helix-like DNA-binding domain superfamily/Winged helix DNA-binding domain"/>
    <property type="match status" value="1"/>
</dbReference>
<comment type="caution">
    <text evidence="1">The sequence shown here is derived from an EMBL/GenBank/DDBJ whole genome shotgun (WGS) entry which is preliminary data.</text>
</comment>
<dbReference type="InterPro" id="IPR036388">
    <property type="entry name" value="WH-like_DNA-bd_sf"/>
</dbReference>
<protein>
    <submittedName>
        <fullName evidence="1">PadR family transcriptional regulator</fullName>
    </submittedName>
</protein>
<proteinExistence type="predicted"/>
<dbReference type="Proteomes" id="UP000277326">
    <property type="component" value="Unassembled WGS sequence"/>
</dbReference>